<keyword evidence="4" id="KW-1185">Reference proteome</keyword>
<dbReference type="Proteomes" id="UP000410492">
    <property type="component" value="Unassembled WGS sequence"/>
</dbReference>
<feature type="region of interest" description="Disordered" evidence="1">
    <location>
        <begin position="41"/>
        <end position="67"/>
    </location>
</feature>
<evidence type="ECO:0000313" key="4">
    <source>
        <dbReference type="Proteomes" id="UP000410492"/>
    </source>
</evidence>
<keyword evidence="2" id="KW-1133">Transmembrane helix</keyword>
<feature type="region of interest" description="Disordered" evidence="1">
    <location>
        <begin position="1"/>
        <end position="25"/>
    </location>
</feature>
<proteinExistence type="predicted"/>
<sequence length="169" mass="19280">CRRQQHSRFELRHPVPAQTAVPRPAEQQHNLILQARFGDLRSDGASVPSGESDDRDQRESFEMRRRDQGPVPMVANDECHYQGTRMVLQCLQSKHGNKYLLNLQSLVESKSAKVSKALKVLLVILVVILVTLMSAYVYLKKESVKNRLNPLLEAVTRKVQYTTIESQEV</sequence>
<keyword evidence="2" id="KW-0472">Membrane</keyword>
<feature type="non-terminal residue" evidence="3">
    <location>
        <position position="1"/>
    </location>
</feature>
<dbReference type="EMBL" id="CAACVG010009877">
    <property type="protein sequence ID" value="VEN54432.1"/>
    <property type="molecule type" value="Genomic_DNA"/>
</dbReference>
<organism evidence="3 4">
    <name type="scientific">Callosobruchus maculatus</name>
    <name type="common">Southern cowpea weevil</name>
    <name type="synonym">Pulse bruchid</name>
    <dbReference type="NCBI Taxonomy" id="64391"/>
    <lineage>
        <taxon>Eukaryota</taxon>
        <taxon>Metazoa</taxon>
        <taxon>Ecdysozoa</taxon>
        <taxon>Arthropoda</taxon>
        <taxon>Hexapoda</taxon>
        <taxon>Insecta</taxon>
        <taxon>Pterygota</taxon>
        <taxon>Neoptera</taxon>
        <taxon>Endopterygota</taxon>
        <taxon>Coleoptera</taxon>
        <taxon>Polyphaga</taxon>
        <taxon>Cucujiformia</taxon>
        <taxon>Chrysomeloidea</taxon>
        <taxon>Chrysomelidae</taxon>
        <taxon>Bruchinae</taxon>
        <taxon>Bruchini</taxon>
        <taxon>Callosobruchus</taxon>
    </lineage>
</organism>
<feature type="transmembrane region" description="Helical" evidence="2">
    <location>
        <begin position="120"/>
        <end position="139"/>
    </location>
</feature>
<evidence type="ECO:0000313" key="3">
    <source>
        <dbReference type="EMBL" id="VEN54432.1"/>
    </source>
</evidence>
<name>A0A653D389_CALMS</name>
<dbReference type="OrthoDB" id="8861968at2759"/>
<gene>
    <name evidence="3" type="ORF">CALMAC_LOCUS13909</name>
</gene>
<dbReference type="AlphaFoldDB" id="A0A653D389"/>
<keyword evidence="2" id="KW-0812">Transmembrane</keyword>
<feature type="compositionally biased region" description="Basic and acidic residues" evidence="1">
    <location>
        <begin position="55"/>
        <end position="67"/>
    </location>
</feature>
<evidence type="ECO:0000256" key="1">
    <source>
        <dbReference type="SAM" id="MobiDB-lite"/>
    </source>
</evidence>
<accession>A0A653D389</accession>
<reference evidence="3 4" key="1">
    <citation type="submission" date="2019-01" db="EMBL/GenBank/DDBJ databases">
        <authorList>
            <person name="Sayadi A."/>
        </authorList>
    </citation>
    <scope>NUCLEOTIDE SEQUENCE [LARGE SCALE GENOMIC DNA]</scope>
</reference>
<protein>
    <submittedName>
        <fullName evidence="3">Uncharacterized protein</fullName>
    </submittedName>
</protein>
<evidence type="ECO:0000256" key="2">
    <source>
        <dbReference type="SAM" id="Phobius"/>
    </source>
</evidence>